<dbReference type="InterPro" id="IPR036714">
    <property type="entry name" value="SDH_sf"/>
</dbReference>
<proteinExistence type="inferred from homology"/>
<organism evidence="4 5">
    <name type="scientific">Rhodopseudomonas palustris</name>
    <dbReference type="NCBI Taxonomy" id="1076"/>
    <lineage>
        <taxon>Bacteria</taxon>
        <taxon>Pseudomonadati</taxon>
        <taxon>Pseudomonadota</taxon>
        <taxon>Alphaproteobacteria</taxon>
        <taxon>Hyphomicrobiales</taxon>
        <taxon>Nitrobacteraceae</taxon>
        <taxon>Rhodopseudomonas</taxon>
    </lineage>
</organism>
<protein>
    <recommendedName>
        <fullName evidence="2">FAD assembly factor SdhE</fullName>
    </recommendedName>
</protein>
<dbReference type="SUPFAM" id="SSF109910">
    <property type="entry name" value="YgfY-like"/>
    <property type="match status" value="1"/>
</dbReference>
<dbReference type="PANTHER" id="PTHR12469:SF2">
    <property type="entry name" value="SUCCINATE DEHYDROGENASE ASSEMBLY FACTOR 2, MITOCHONDRIAL"/>
    <property type="match status" value="1"/>
</dbReference>
<reference evidence="4 5" key="1">
    <citation type="submission" date="2014-11" db="EMBL/GenBank/DDBJ databases">
        <title>Genomics and ecophysiology of heterotrophic nitrogen fixing bacteria isolated from estuarine surface water.</title>
        <authorList>
            <person name="Bentzon-Tilia M."/>
            <person name="Severin I."/>
            <person name="Hansen L.H."/>
            <person name="Riemann L."/>
        </authorList>
    </citation>
    <scope>NUCLEOTIDE SEQUENCE [LARGE SCALE GENOMIC DNA]</scope>
    <source>
        <strain evidence="4 5">BAL398</strain>
    </source>
</reference>
<dbReference type="EMBL" id="JXXE01000125">
    <property type="protein sequence ID" value="KIZ46493.1"/>
    <property type="molecule type" value="Genomic_DNA"/>
</dbReference>
<evidence type="ECO:0000313" key="4">
    <source>
        <dbReference type="EMBL" id="KIZ46493.1"/>
    </source>
</evidence>
<sequence length="95" mass="10612">MTGTTRSSGGLDDRRKRLLFRCWHRGMREMDLILGRFADAQIGILTSAELDDLEKLIELPDADLYAAVASDARLSPDLGGQMFERIKAFKIAEAL</sequence>
<dbReference type="PANTHER" id="PTHR12469">
    <property type="entry name" value="PROTEIN EMI5 HOMOLOG, MITOCHONDRIAL"/>
    <property type="match status" value="1"/>
</dbReference>
<dbReference type="OrthoDB" id="9807264at2"/>
<dbReference type="RefSeq" id="WP_044407493.1">
    <property type="nucleotide sequence ID" value="NZ_JXXE01000125.1"/>
</dbReference>
<dbReference type="GO" id="GO:0006099">
    <property type="term" value="P:tricarboxylic acid cycle"/>
    <property type="evidence" value="ECO:0007669"/>
    <property type="project" value="TreeGrafter"/>
</dbReference>
<name>A0A0D7F067_RHOPL</name>
<gene>
    <name evidence="4" type="ORF">OO17_06505</name>
</gene>
<evidence type="ECO:0000313" key="5">
    <source>
        <dbReference type="Proteomes" id="UP000032515"/>
    </source>
</evidence>
<evidence type="ECO:0000256" key="2">
    <source>
        <dbReference type="ARBA" id="ARBA00019418"/>
    </source>
</evidence>
<dbReference type="Proteomes" id="UP000032515">
    <property type="component" value="Unassembled WGS sequence"/>
</dbReference>
<evidence type="ECO:0000256" key="1">
    <source>
        <dbReference type="ARBA" id="ARBA00008571"/>
    </source>
</evidence>
<comment type="similarity">
    <text evidence="1">Belongs to the SdhE FAD assembly factor family.</text>
</comment>
<comment type="caution">
    <text evidence="4">The sequence shown here is derived from an EMBL/GenBank/DDBJ whole genome shotgun (WGS) entry which is preliminary data.</text>
</comment>
<evidence type="ECO:0000256" key="3">
    <source>
        <dbReference type="ARBA" id="ARBA00023186"/>
    </source>
</evidence>
<dbReference type="Pfam" id="PF03937">
    <property type="entry name" value="Sdh5"/>
    <property type="match status" value="1"/>
</dbReference>
<dbReference type="AlphaFoldDB" id="A0A0D7F067"/>
<dbReference type="Gene3D" id="1.10.150.250">
    <property type="entry name" value="Flavinator of succinate dehydrogenase"/>
    <property type="match status" value="1"/>
</dbReference>
<dbReference type="PATRIC" id="fig|1076.23.peg.469"/>
<accession>A0A0D7F067</accession>
<dbReference type="InterPro" id="IPR005631">
    <property type="entry name" value="SDH"/>
</dbReference>
<keyword evidence="3" id="KW-0143">Chaperone</keyword>